<reference evidence="2 3" key="1">
    <citation type="journal article" date="2008" name="DNA Res.">
        <title>Determination of the genome sequence of Porphyromonas gingivalis strain ATCC 33277 and genomic comparison with strain W83 revealed extensive genome rearrangements in P. gingivalis.</title>
        <authorList>
            <person name="Naito M."/>
            <person name="Hirakawa H."/>
            <person name="Yamashita A."/>
            <person name="Ohara N."/>
            <person name="Shoji M."/>
            <person name="Yukitake H."/>
            <person name="Nakayama K."/>
            <person name="Toh H."/>
            <person name="Yoshimura F."/>
            <person name="Kuhara S."/>
            <person name="Hattori M."/>
            <person name="Hayashi T."/>
            <person name="Nakayama K."/>
        </authorList>
    </citation>
    <scope>NUCLEOTIDE SEQUENCE [LARGE SCALE GENOMIC DNA]</scope>
    <source>
        <strain evidence="3">ATCC 33277 / DSM 20709 / CIP 103683 / JCM 12257 / NCTC 11834 / 2561</strain>
    </source>
</reference>
<keyword evidence="1" id="KW-0472">Membrane</keyword>
<dbReference type="AlphaFoldDB" id="B2RHI6"/>
<dbReference type="KEGG" id="pgn:PGN_0312"/>
<name>B2RHI6_PORG3</name>
<protein>
    <submittedName>
        <fullName evidence="2">Uncharacterized protein</fullName>
    </submittedName>
</protein>
<feature type="transmembrane region" description="Helical" evidence="1">
    <location>
        <begin position="21"/>
        <end position="45"/>
    </location>
</feature>
<proteinExistence type="predicted"/>
<feature type="transmembrane region" description="Helical" evidence="1">
    <location>
        <begin position="51"/>
        <end position="68"/>
    </location>
</feature>
<evidence type="ECO:0000256" key="1">
    <source>
        <dbReference type="SAM" id="Phobius"/>
    </source>
</evidence>
<keyword evidence="1" id="KW-0812">Transmembrane</keyword>
<accession>B2RHI6</accession>
<gene>
    <name evidence="2" type="ordered locus">PGN_0312</name>
</gene>
<keyword evidence="1" id="KW-1133">Transmembrane helix</keyword>
<dbReference type="EMBL" id="AP009380">
    <property type="protein sequence ID" value="BAG32831.1"/>
    <property type="molecule type" value="Genomic_DNA"/>
</dbReference>
<evidence type="ECO:0000313" key="3">
    <source>
        <dbReference type="Proteomes" id="UP000008842"/>
    </source>
</evidence>
<sequence>MRQDKSEKQMDRNKRRKILAHTIASLIFGLLVFFIGLILIWAGLLSSKMEALWIAIGAVGAGLIGELIRKKNNRNDASGKS</sequence>
<evidence type="ECO:0000313" key="2">
    <source>
        <dbReference type="EMBL" id="BAG32831.1"/>
    </source>
</evidence>
<dbReference type="HOGENOM" id="CLU_2718915_0_0_10"/>
<organism evidence="2 3">
    <name type="scientific">Porphyromonas gingivalis (strain ATCC 33277 / DSM 20709 / CIP 103683 / JCM 12257 / NCTC 11834 / 2561)</name>
    <dbReference type="NCBI Taxonomy" id="431947"/>
    <lineage>
        <taxon>Bacteria</taxon>
        <taxon>Pseudomonadati</taxon>
        <taxon>Bacteroidota</taxon>
        <taxon>Bacteroidia</taxon>
        <taxon>Bacteroidales</taxon>
        <taxon>Porphyromonadaceae</taxon>
        <taxon>Porphyromonas</taxon>
    </lineage>
</organism>
<dbReference type="Proteomes" id="UP000008842">
    <property type="component" value="Chromosome"/>
</dbReference>